<dbReference type="GO" id="GO:0009986">
    <property type="term" value="C:cell surface"/>
    <property type="evidence" value="ECO:0007669"/>
    <property type="project" value="Ensembl"/>
</dbReference>
<dbReference type="Proteomes" id="UP000694392">
    <property type="component" value="Unplaced"/>
</dbReference>
<gene>
    <name evidence="3" type="primary">IGHM</name>
</gene>
<evidence type="ECO:0000256" key="1">
    <source>
        <dbReference type="ARBA" id="ARBA00023319"/>
    </source>
</evidence>
<dbReference type="Pfam" id="PF07654">
    <property type="entry name" value="C1-set"/>
    <property type="match status" value="4"/>
</dbReference>
<dbReference type="PROSITE" id="PS00290">
    <property type="entry name" value="IG_MHC"/>
    <property type="match status" value="1"/>
</dbReference>
<dbReference type="InterPro" id="IPR036179">
    <property type="entry name" value="Ig-like_dom_sf"/>
</dbReference>
<keyword evidence="4" id="KW-1185">Reference proteome</keyword>
<dbReference type="GO" id="GO:0031210">
    <property type="term" value="F:phosphatidylcholine binding"/>
    <property type="evidence" value="ECO:0007669"/>
    <property type="project" value="Ensembl"/>
</dbReference>
<dbReference type="Ensembl" id="ENSSPUT00000000871.1">
    <property type="protein sequence ID" value="ENSSPUP00000000827.1"/>
    <property type="gene ID" value="ENSSPUG00000000665.1"/>
</dbReference>
<dbReference type="InterPro" id="IPR050380">
    <property type="entry name" value="Immune_Resp_Modulators"/>
</dbReference>
<dbReference type="GO" id="GO:0071757">
    <property type="term" value="C:hexameric IgM immunoglobulin complex"/>
    <property type="evidence" value="ECO:0007669"/>
    <property type="project" value="Ensembl"/>
</dbReference>
<evidence type="ECO:0000259" key="2">
    <source>
        <dbReference type="PROSITE" id="PS50835"/>
    </source>
</evidence>
<accession>A0A8D0G529</accession>
<dbReference type="AlphaFoldDB" id="A0A8D0G529"/>
<dbReference type="InterPro" id="IPR003597">
    <property type="entry name" value="Ig_C1-set"/>
</dbReference>
<dbReference type="InterPro" id="IPR013783">
    <property type="entry name" value="Ig-like_fold"/>
</dbReference>
<dbReference type="PANTHER" id="PTHR23411">
    <property type="entry name" value="TAPASIN"/>
    <property type="match status" value="1"/>
</dbReference>
<evidence type="ECO:0000313" key="4">
    <source>
        <dbReference type="Proteomes" id="UP000694392"/>
    </source>
</evidence>
<dbReference type="GO" id="GO:0071756">
    <property type="term" value="C:pentameric IgM immunoglobulin complex"/>
    <property type="evidence" value="ECO:0007669"/>
    <property type="project" value="Ensembl"/>
</dbReference>
<dbReference type="GO" id="GO:0019731">
    <property type="term" value="P:antibacterial humoral response"/>
    <property type="evidence" value="ECO:0007669"/>
    <property type="project" value="Ensembl"/>
</dbReference>
<name>A0A8D0G529_SPHPU</name>
<feature type="domain" description="Ig-like" evidence="2">
    <location>
        <begin position="132"/>
        <end position="232"/>
    </location>
</feature>
<dbReference type="GO" id="GO:0034987">
    <property type="term" value="F:immunoglobulin receptor binding"/>
    <property type="evidence" value="ECO:0007669"/>
    <property type="project" value="Ensembl"/>
</dbReference>
<sequence length="473" mass="52239">MSHCDNWFDYLGQGTMVTVTSANPAAPVLFPLRPCCDHAGIDESVTIGCLATDFLPDSLTLTWNDQNNASISSAVKTFPSVSSSSGTYSTSTQVSVPGTDWNAQLSFYCLAKHSSGNKEQKVQNNKCLPSEPFFMTLHVPSKENFEGSYRNSTIICQATKVHTRQTTIQWLKDGAPLQSGFATQDPVQDGSKYAITSELTVIDKDWNANHLYSCIVKNDKFVEVMNTSKAFENGCRDDENEIMVEVIPPPFADIFISKSAKLTCRVRNMVTTDGLSVTWVKKNGKELETTVGQRKIQENGLYAVEATATTCADEWERGDIFICKVSHPDVIFPIEKPLQKENKGARHAPSIYVLPPPSEQLALREGATVTCLVKGFFPQDFFVNWLQNGEPIGASKYITREPVLESKQPELFFTYSTLNINEQEWSAGNDYTCVVGHEALPLQVAQKTVDKTTGKPTSVNVSLVLSDTANTCY</sequence>
<dbReference type="GO" id="GO:0003697">
    <property type="term" value="F:single-stranded DNA binding"/>
    <property type="evidence" value="ECO:0007669"/>
    <property type="project" value="Ensembl"/>
</dbReference>
<reference evidence="3" key="1">
    <citation type="submission" date="2025-08" db="UniProtKB">
        <authorList>
            <consortium name="Ensembl"/>
        </authorList>
    </citation>
    <scope>IDENTIFICATION</scope>
</reference>
<feature type="domain" description="Ig-like" evidence="2">
    <location>
        <begin position="27"/>
        <end position="123"/>
    </location>
</feature>
<dbReference type="GO" id="GO:0042834">
    <property type="term" value="F:peptidoglycan binding"/>
    <property type="evidence" value="ECO:0007669"/>
    <property type="project" value="Ensembl"/>
</dbReference>
<dbReference type="Gene3D" id="2.60.40.10">
    <property type="entry name" value="Immunoglobulins"/>
    <property type="match status" value="4"/>
</dbReference>
<organism evidence="3 4">
    <name type="scientific">Sphenodon punctatus</name>
    <name type="common">Tuatara</name>
    <name type="synonym">Hatteria punctata</name>
    <dbReference type="NCBI Taxonomy" id="8508"/>
    <lineage>
        <taxon>Eukaryota</taxon>
        <taxon>Metazoa</taxon>
        <taxon>Chordata</taxon>
        <taxon>Craniata</taxon>
        <taxon>Vertebrata</taxon>
        <taxon>Euteleostomi</taxon>
        <taxon>Lepidosauria</taxon>
        <taxon>Sphenodontia</taxon>
        <taxon>Sphenodontidae</taxon>
        <taxon>Sphenodon</taxon>
    </lineage>
</organism>
<dbReference type="PROSITE" id="PS50835">
    <property type="entry name" value="IG_LIKE"/>
    <property type="match status" value="4"/>
</dbReference>
<dbReference type="SUPFAM" id="SSF48726">
    <property type="entry name" value="Immunoglobulin"/>
    <property type="match status" value="4"/>
</dbReference>
<reference evidence="3" key="2">
    <citation type="submission" date="2025-09" db="UniProtKB">
        <authorList>
            <consortium name="Ensembl"/>
        </authorList>
    </citation>
    <scope>IDENTIFICATION</scope>
</reference>
<proteinExistence type="predicted"/>
<dbReference type="InterPro" id="IPR007110">
    <property type="entry name" value="Ig-like_dom"/>
</dbReference>
<evidence type="ECO:0000313" key="3">
    <source>
        <dbReference type="Ensembl" id="ENSSPUP00000000827.1"/>
    </source>
</evidence>
<dbReference type="FunFam" id="2.60.40.10:FF:000463">
    <property type="entry name" value="Immunoglobulin heavy constant gamma 1"/>
    <property type="match status" value="1"/>
</dbReference>
<feature type="domain" description="Ig-like" evidence="2">
    <location>
        <begin position="249"/>
        <end position="339"/>
    </location>
</feature>
<protein>
    <submittedName>
        <fullName evidence="3">Immunoglobulin heavy constant mu</fullName>
    </submittedName>
</protein>
<feature type="domain" description="Ig-like" evidence="2">
    <location>
        <begin position="349"/>
        <end position="450"/>
    </location>
</feature>
<keyword evidence="1" id="KW-0393">Immunoglobulin domain</keyword>
<dbReference type="GO" id="GO:0050829">
    <property type="term" value="P:defense response to Gram-negative bacterium"/>
    <property type="evidence" value="ECO:0007669"/>
    <property type="project" value="Ensembl"/>
</dbReference>
<dbReference type="InterPro" id="IPR003006">
    <property type="entry name" value="Ig/MHC_CS"/>
</dbReference>
<dbReference type="GO" id="GO:0045087">
    <property type="term" value="P:innate immune response"/>
    <property type="evidence" value="ECO:0007669"/>
    <property type="project" value="Ensembl"/>
</dbReference>
<dbReference type="GO" id="GO:0002250">
    <property type="term" value="P:adaptive immune response"/>
    <property type="evidence" value="ECO:0007669"/>
    <property type="project" value="Ensembl"/>
</dbReference>
<dbReference type="FunFam" id="2.60.40.10:FF:000998">
    <property type="entry name" value="Immunoglobulin heavy constant epsilon"/>
    <property type="match status" value="1"/>
</dbReference>
<dbReference type="CDD" id="cd05768">
    <property type="entry name" value="IgC1_CH3_IgAGD_CH4_IgAEM"/>
    <property type="match status" value="1"/>
</dbReference>
<dbReference type="GeneTree" id="ENSGT00940000161491"/>
<dbReference type="SMART" id="SM00407">
    <property type="entry name" value="IGc1"/>
    <property type="match status" value="4"/>
</dbReference>